<dbReference type="PANTHER" id="PTHR13379">
    <property type="entry name" value="UNCHARACTERIZED DUF1308"/>
    <property type="match status" value="1"/>
</dbReference>
<organism evidence="3 4">
    <name type="scientific">Batillaria attramentaria</name>
    <dbReference type="NCBI Taxonomy" id="370345"/>
    <lineage>
        <taxon>Eukaryota</taxon>
        <taxon>Metazoa</taxon>
        <taxon>Spiralia</taxon>
        <taxon>Lophotrochozoa</taxon>
        <taxon>Mollusca</taxon>
        <taxon>Gastropoda</taxon>
        <taxon>Caenogastropoda</taxon>
        <taxon>Sorbeoconcha</taxon>
        <taxon>Cerithioidea</taxon>
        <taxon>Batillariidae</taxon>
        <taxon>Batillaria</taxon>
    </lineage>
</organism>
<proteinExistence type="predicted"/>
<name>A0ABD0K856_9CAEN</name>
<evidence type="ECO:0000313" key="3">
    <source>
        <dbReference type="EMBL" id="KAK7483259.1"/>
    </source>
</evidence>
<feature type="non-terminal residue" evidence="3">
    <location>
        <position position="1"/>
    </location>
</feature>
<sequence>PGCSRVIDGSVLQTSSRRGRESHKWGKKGNCVCPIQTLARIEFARTGSDRVSLESGTWSNRSGSTGAAPPTTRPPSAPLTCTSPFYNTLTHPMANTLREMGVGVWGHVVPVHPTVVRQLSSVSAEGDSDDNFNDCSDDVDVRRREGSRKVETTVDDDLVVDGETDADREGDRFIFQCRLCDNEDNDLEDDGDIELEHSGVRPRFAVARGGSSARYRSHLCPVSDSDTASDEPRSVCDAVGVGAGFGDVHTSTVPEYGVVRGGAGGMSAAAGDEDNEIIATSACDNSTAIEGNNAMFVSPRHPSCHASGTAGLTSRRGAPPVGASDVTPVAMTTGRRDDVWRSRSDSWRVCESLLPCLSRLLSHPPDFTDFEVKVAGFRDKVLDQQAAEEREKPSPARTPKVPARDGAAKRVVFCQTPLEAGRFLPLQFLPGALHSRCVACLVVGRKPARPHSPGCAGSLVTLSCLCGKRQLVCRTALADFQSILDLLGGPRERQRAAELLNAVEIVDDQVSARAACLRPKGKVKDRSKVIFGTGDALKAVTVTANSGFIRAAKNQGISFAVHLHPARALTELKEATATPL</sequence>
<dbReference type="EMBL" id="JACVVK020000230">
    <property type="protein sequence ID" value="KAK7483259.1"/>
    <property type="molecule type" value="Genomic_DNA"/>
</dbReference>
<evidence type="ECO:0000256" key="1">
    <source>
        <dbReference type="SAM" id="MobiDB-lite"/>
    </source>
</evidence>
<comment type="caution">
    <text evidence="3">The sequence shown here is derived from an EMBL/GenBank/DDBJ whole genome shotgun (WGS) entry which is preliminary data.</text>
</comment>
<dbReference type="AlphaFoldDB" id="A0ABD0K856"/>
<evidence type="ECO:0000313" key="4">
    <source>
        <dbReference type="Proteomes" id="UP001519460"/>
    </source>
</evidence>
<dbReference type="PANTHER" id="PTHR13379:SF0">
    <property type="entry name" value="UPF0415 PROTEIN C7ORF25"/>
    <property type="match status" value="1"/>
</dbReference>
<dbReference type="InterPro" id="IPR010733">
    <property type="entry name" value="DUF1308"/>
</dbReference>
<accession>A0ABD0K856</accession>
<feature type="region of interest" description="Disordered" evidence="1">
    <location>
        <begin position="1"/>
        <end position="26"/>
    </location>
</feature>
<feature type="region of interest" description="Disordered" evidence="1">
    <location>
        <begin position="50"/>
        <end position="78"/>
    </location>
</feature>
<evidence type="ECO:0000259" key="2">
    <source>
        <dbReference type="Pfam" id="PF07000"/>
    </source>
</evidence>
<feature type="region of interest" description="Disordered" evidence="1">
    <location>
        <begin position="306"/>
        <end position="328"/>
    </location>
</feature>
<keyword evidence="4" id="KW-1185">Reference proteome</keyword>
<reference evidence="3 4" key="1">
    <citation type="journal article" date="2023" name="Sci. Data">
        <title>Genome assembly of the Korean intertidal mud-creeper Batillaria attramentaria.</title>
        <authorList>
            <person name="Patra A.K."/>
            <person name="Ho P.T."/>
            <person name="Jun S."/>
            <person name="Lee S.J."/>
            <person name="Kim Y."/>
            <person name="Won Y.J."/>
        </authorList>
    </citation>
    <scope>NUCLEOTIDE SEQUENCE [LARGE SCALE GENOMIC DNA]</scope>
    <source>
        <strain evidence="3">Wonlab-2016</strain>
    </source>
</reference>
<dbReference type="Pfam" id="PF07000">
    <property type="entry name" value="DUF1308"/>
    <property type="match status" value="1"/>
</dbReference>
<dbReference type="Proteomes" id="UP001519460">
    <property type="component" value="Unassembled WGS sequence"/>
</dbReference>
<protein>
    <recommendedName>
        <fullName evidence="2">DUF1308 domain-containing protein</fullName>
    </recommendedName>
</protein>
<gene>
    <name evidence="3" type="ORF">BaRGS_00025552</name>
</gene>
<feature type="domain" description="DUF1308" evidence="2">
    <location>
        <begin position="463"/>
        <end position="578"/>
    </location>
</feature>